<feature type="binding site" evidence="7">
    <location>
        <begin position="87"/>
        <end position="89"/>
    </location>
    <ligand>
        <name>FMN</name>
        <dbReference type="ChEBI" id="CHEBI:58210"/>
    </ligand>
</feature>
<evidence type="ECO:0000259" key="8">
    <source>
        <dbReference type="PROSITE" id="PS51349"/>
    </source>
</evidence>
<evidence type="ECO:0000256" key="1">
    <source>
        <dbReference type="ARBA" id="ARBA00001917"/>
    </source>
</evidence>
<dbReference type="CDD" id="cd02809">
    <property type="entry name" value="alpha_hydroxyacid_oxid_FMN"/>
    <property type="match status" value="1"/>
</dbReference>
<accession>A0A0T5VHY1</accession>
<reference evidence="9 10" key="1">
    <citation type="submission" date="2015-11" db="EMBL/GenBank/DDBJ databases">
        <title>Sequence of Pedobacter ginsenosidimutans.</title>
        <authorList>
            <person name="Carson E."/>
            <person name="Keyser V."/>
            <person name="Newman J."/>
            <person name="Miller J."/>
        </authorList>
    </citation>
    <scope>NUCLEOTIDE SEQUENCE [LARGE SCALE GENOMIC DNA]</scope>
    <source>
        <strain evidence="9 10">KACC 14530</strain>
    </source>
</reference>
<evidence type="ECO:0000313" key="9">
    <source>
        <dbReference type="EMBL" id="KRT13431.1"/>
    </source>
</evidence>
<feature type="binding site" evidence="7">
    <location>
        <position position="34"/>
    </location>
    <ligand>
        <name>glyoxylate</name>
        <dbReference type="ChEBI" id="CHEBI:36655"/>
    </ligand>
</feature>
<evidence type="ECO:0000256" key="6">
    <source>
        <dbReference type="PIRSR" id="PIRSR000138-1"/>
    </source>
</evidence>
<dbReference type="OrthoDB" id="9770452at2"/>
<keyword evidence="4" id="KW-0560">Oxidoreductase</keyword>
<dbReference type="InterPro" id="IPR037396">
    <property type="entry name" value="FMN_HAD"/>
</dbReference>
<dbReference type="EMBL" id="LMZQ01000044">
    <property type="protein sequence ID" value="KRT13431.1"/>
    <property type="molecule type" value="Genomic_DNA"/>
</dbReference>
<name>A0A0T5VHY1_9SPHI</name>
<dbReference type="PIRSF" id="PIRSF000138">
    <property type="entry name" value="Al-hdrx_acd_dh"/>
    <property type="match status" value="1"/>
</dbReference>
<feature type="domain" description="FMN hydroxy acid dehydrogenase" evidence="8">
    <location>
        <begin position="8"/>
        <end position="389"/>
    </location>
</feature>
<dbReference type="PANTHER" id="PTHR10578">
    <property type="entry name" value="S -2-HYDROXY-ACID OXIDASE-RELATED"/>
    <property type="match status" value="1"/>
</dbReference>
<feature type="active site" description="Proton acceptor" evidence="6">
    <location>
        <position position="285"/>
    </location>
</feature>
<dbReference type="InterPro" id="IPR000262">
    <property type="entry name" value="FMN-dep_DH"/>
</dbReference>
<proteinExistence type="inferred from homology"/>
<feature type="binding site" evidence="7">
    <location>
        <position position="261"/>
    </location>
    <ligand>
        <name>FMN</name>
        <dbReference type="ChEBI" id="CHEBI:58210"/>
    </ligand>
</feature>
<dbReference type="GO" id="GO:0004459">
    <property type="term" value="F:L-lactate dehydrogenase (NAD+) activity"/>
    <property type="evidence" value="ECO:0007669"/>
    <property type="project" value="TreeGrafter"/>
</dbReference>
<feature type="binding site" evidence="7">
    <location>
        <begin position="318"/>
        <end position="322"/>
    </location>
    <ligand>
        <name>FMN</name>
        <dbReference type="ChEBI" id="CHEBI:58210"/>
    </ligand>
</feature>
<comment type="caution">
    <text evidence="9">The sequence shown here is derived from an EMBL/GenBank/DDBJ whole genome shotgun (WGS) entry which is preliminary data.</text>
</comment>
<dbReference type="RefSeq" id="WP_057934894.1">
    <property type="nucleotide sequence ID" value="NZ_LMZQ01000044.1"/>
</dbReference>
<dbReference type="GO" id="GO:0005886">
    <property type="term" value="C:plasma membrane"/>
    <property type="evidence" value="ECO:0007669"/>
    <property type="project" value="TreeGrafter"/>
</dbReference>
<sequence>MSKKITFPYNPQFPSVADLRKKAKSRIPKFAFDYLEGGCNEGLNLSRNESDFDNIYLKPNYLRVGGDIDMSVELFGRRYSAPFGVSPIGLQGLMWPNAPEILAKAAAKADIPYTLSTVSTSSIERIAEVSEGKAWFQLYHPTENSLRDDILNRLKAVECPVLVVLVDVPAFGLRYKEIKSGLSIPPKMSINNILQAFARPLWGIKTLQHGIPSFATLKPYMEKGMDMSQLGQFMNKTFTGKVDIEKVAAIRDLWKGPLVLKGIATDEDMQAAIQIGADGVIVSNHGGRQIDAGESSINSLIKLANNPLYKSKLKIMLDGGIRSGVDLARAHAVGSEFNFMGRPFMYGVGALGNEGGDHTINMFKTHLYQIMQQLTIEKITQFPDRLLNP</sequence>
<comment type="cofactor">
    <cofactor evidence="1">
        <name>FMN</name>
        <dbReference type="ChEBI" id="CHEBI:58210"/>
    </cofactor>
</comment>
<feature type="binding site" evidence="7">
    <location>
        <position position="283"/>
    </location>
    <ligand>
        <name>FMN</name>
        <dbReference type="ChEBI" id="CHEBI:58210"/>
    </ligand>
</feature>
<dbReference type="STRING" id="687842.ASU31_24615"/>
<evidence type="ECO:0000256" key="3">
    <source>
        <dbReference type="ARBA" id="ARBA00022643"/>
    </source>
</evidence>
<dbReference type="Proteomes" id="UP000051950">
    <property type="component" value="Unassembled WGS sequence"/>
</dbReference>
<gene>
    <name evidence="9" type="ORF">ASU31_24615</name>
</gene>
<comment type="similarity">
    <text evidence="5">Belongs to the FMN-dependent alpha-hydroxy acid dehydrogenase family.</text>
</comment>
<dbReference type="GO" id="GO:0009060">
    <property type="term" value="P:aerobic respiration"/>
    <property type="evidence" value="ECO:0007669"/>
    <property type="project" value="TreeGrafter"/>
</dbReference>
<evidence type="ECO:0000256" key="5">
    <source>
        <dbReference type="ARBA" id="ARBA00024042"/>
    </source>
</evidence>
<protein>
    <submittedName>
        <fullName evidence="9">Alpha-hydroxy-acid oxidizing enzyme</fullName>
    </submittedName>
</protein>
<evidence type="ECO:0000256" key="2">
    <source>
        <dbReference type="ARBA" id="ARBA00022630"/>
    </source>
</evidence>
<keyword evidence="10" id="KW-1185">Reference proteome</keyword>
<feature type="binding site" evidence="7">
    <location>
        <position position="288"/>
    </location>
    <ligand>
        <name>glyoxylate</name>
        <dbReference type="ChEBI" id="CHEBI:36655"/>
    </ligand>
</feature>
<organism evidence="9 10">
    <name type="scientific">Pedobacter ginsenosidimutans</name>
    <dbReference type="NCBI Taxonomy" id="687842"/>
    <lineage>
        <taxon>Bacteria</taxon>
        <taxon>Pseudomonadati</taxon>
        <taxon>Bacteroidota</taxon>
        <taxon>Sphingobacteriia</taxon>
        <taxon>Sphingobacteriales</taxon>
        <taxon>Sphingobacteriaceae</taxon>
        <taxon>Pedobacter</taxon>
    </lineage>
</organism>
<evidence type="ECO:0000256" key="4">
    <source>
        <dbReference type="ARBA" id="ARBA00023002"/>
    </source>
</evidence>
<dbReference type="AlphaFoldDB" id="A0A0T5VHY1"/>
<dbReference type="PROSITE" id="PS51349">
    <property type="entry name" value="FMN_HYDROXY_ACID_DH_2"/>
    <property type="match status" value="1"/>
</dbReference>
<dbReference type="Pfam" id="PF01070">
    <property type="entry name" value="FMN_dh"/>
    <property type="match status" value="1"/>
</dbReference>
<evidence type="ECO:0000313" key="10">
    <source>
        <dbReference type="Proteomes" id="UP000051950"/>
    </source>
</evidence>
<dbReference type="PROSITE" id="PS00557">
    <property type="entry name" value="FMN_HYDROXY_ACID_DH_1"/>
    <property type="match status" value="1"/>
</dbReference>
<feature type="binding site" evidence="7">
    <location>
        <position position="139"/>
    </location>
    <ligand>
        <name>glyoxylate</name>
        <dbReference type="ChEBI" id="CHEBI:36655"/>
    </ligand>
</feature>
<dbReference type="InterPro" id="IPR012133">
    <property type="entry name" value="Alpha-hydoxy_acid_DH_FMN"/>
</dbReference>
<keyword evidence="3 7" id="KW-0288">FMN</keyword>
<feature type="binding site" evidence="7">
    <location>
        <position position="174"/>
    </location>
    <ligand>
        <name>glyoxylate</name>
        <dbReference type="ChEBI" id="CHEBI:36655"/>
    </ligand>
</feature>
<feature type="binding site" evidence="7">
    <location>
        <begin position="341"/>
        <end position="342"/>
    </location>
    <ligand>
        <name>FMN</name>
        <dbReference type="ChEBI" id="CHEBI:58210"/>
    </ligand>
</feature>
<feature type="binding site" evidence="7">
    <location>
        <position position="137"/>
    </location>
    <ligand>
        <name>FMN</name>
        <dbReference type="ChEBI" id="CHEBI:58210"/>
    </ligand>
</feature>
<dbReference type="InterPro" id="IPR008259">
    <property type="entry name" value="FMN_hydac_DH_AS"/>
</dbReference>
<dbReference type="SUPFAM" id="SSF51395">
    <property type="entry name" value="FMN-linked oxidoreductases"/>
    <property type="match status" value="1"/>
</dbReference>
<evidence type="ECO:0000256" key="7">
    <source>
        <dbReference type="PIRSR" id="PIRSR000138-2"/>
    </source>
</evidence>
<dbReference type="InterPro" id="IPR013785">
    <property type="entry name" value="Aldolase_TIM"/>
</dbReference>
<feature type="binding site" evidence="7">
    <location>
        <position position="285"/>
    </location>
    <ligand>
        <name>glyoxylate</name>
        <dbReference type="ChEBI" id="CHEBI:36655"/>
    </ligand>
</feature>
<feature type="binding site" evidence="7">
    <location>
        <position position="116"/>
    </location>
    <ligand>
        <name>FMN</name>
        <dbReference type="ChEBI" id="CHEBI:58210"/>
    </ligand>
</feature>
<dbReference type="GO" id="GO:0010181">
    <property type="term" value="F:FMN binding"/>
    <property type="evidence" value="ECO:0007669"/>
    <property type="project" value="InterPro"/>
</dbReference>
<keyword evidence="2 7" id="KW-0285">Flavoprotein</keyword>
<dbReference type="PANTHER" id="PTHR10578:SF107">
    <property type="entry name" value="2-HYDROXYACID OXIDASE 1"/>
    <property type="match status" value="1"/>
</dbReference>
<dbReference type="Gene3D" id="3.20.20.70">
    <property type="entry name" value="Aldolase class I"/>
    <property type="match status" value="1"/>
</dbReference>